<dbReference type="InterPro" id="IPR005106">
    <property type="entry name" value="Asp/hSer_DH_NAD-bd"/>
</dbReference>
<gene>
    <name evidence="6" type="primary">nadX</name>
    <name evidence="9" type="ORF">CLOSTHATH_01443</name>
</gene>
<dbReference type="InterPro" id="IPR002811">
    <property type="entry name" value="Asp_DH"/>
</dbReference>
<comment type="function">
    <text evidence="6">Specifically catalyzes the NAD or NADP-dependent dehydrogenation of L-aspartate to iminoaspartate.</text>
</comment>
<feature type="binding site" evidence="6">
    <location>
        <position position="222"/>
    </location>
    <ligand>
        <name>NAD(+)</name>
        <dbReference type="ChEBI" id="CHEBI:57540"/>
    </ligand>
</feature>
<evidence type="ECO:0000313" key="10">
    <source>
        <dbReference type="Proteomes" id="UP000004968"/>
    </source>
</evidence>
<dbReference type="EMBL" id="ACIO01000099">
    <property type="protein sequence ID" value="EFD00332.1"/>
    <property type="molecule type" value="Genomic_DNA"/>
</dbReference>
<dbReference type="SUPFAM" id="SSF55347">
    <property type="entry name" value="Glyceraldehyde-3-phosphate dehydrogenase-like, C-terminal domain"/>
    <property type="match status" value="1"/>
</dbReference>
<keyword evidence="3 6" id="KW-0521">NADP</keyword>
<evidence type="ECO:0000256" key="2">
    <source>
        <dbReference type="ARBA" id="ARBA00022642"/>
    </source>
</evidence>
<dbReference type="Proteomes" id="UP000004968">
    <property type="component" value="Unassembled WGS sequence"/>
</dbReference>
<comment type="catalytic activity">
    <reaction evidence="6">
        <text>L-aspartate + NAD(+) + H2O = oxaloacetate + NH4(+) + NADH + H(+)</text>
        <dbReference type="Rhea" id="RHEA:11788"/>
        <dbReference type="ChEBI" id="CHEBI:15377"/>
        <dbReference type="ChEBI" id="CHEBI:15378"/>
        <dbReference type="ChEBI" id="CHEBI:16452"/>
        <dbReference type="ChEBI" id="CHEBI:28938"/>
        <dbReference type="ChEBI" id="CHEBI:29991"/>
        <dbReference type="ChEBI" id="CHEBI:57540"/>
        <dbReference type="ChEBI" id="CHEBI:57945"/>
        <dbReference type="EC" id="1.4.1.21"/>
    </reaction>
</comment>
<comment type="catalytic activity">
    <reaction evidence="6">
        <text>L-aspartate + NADP(+) + H2O = oxaloacetate + NH4(+) + NADPH + H(+)</text>
        <dbReference type="Rhea" id="RHEA:11784"/>
        <dbReference type="ChEBI" id="CHEBI:15377"/>
        <dbReference type="ChEBI" id="CHEBI:15378"/>
        <dbReference type="ChEBI" id="CHEBI:16452"/>
        <dbReference type="ChEBI" id="CHEBI:28938"/>
        <dbReference type="ChEBI" id="CHEBI:29991"/>
        <dbReference type="ChEBI" id="CHEBI:57783"/>
        <dbReference type="ChEBI" id="CHEBI:58349"/>
        <dbReference type="EC" id="1.4.1.21"/>
    </reaction>
</comment>
<dbReference type="PANTHER" id="PTHR31873:SF6">
    <property type="entry name" value="ASPARTATE DEHYDROGENASE DOMAIN-CONTAINING PROTEIN"/>
    <property type="match status" value="1"/>
</dbReference>
<feature type="domain" description="Aspartate/homoserine dehydrogenase NAD-binding" evidence="8">
    <location>
        <begin position="41"/>
        <end position="153"/>
    </location>
</feature>
<protein>
    <recommendedName>
        <fullName evidence="6">L-aspartate dehydrogenase</fullName>
        <ecNumber evidence="6">1.4.1.21</ecNumber>
    </recommendedName>
</protein>
<dbReference type="Gene3D" id="3.30.360.10">
    <property type="entry name" value="Dihydrodipicolinate Reductase, domain 2"/>
    <property type="match status" value="1"/>
</dbReference>
<evidence type="ECO:0000256" key="3">
    <source>
        <dbReference type="ARBA" id="ARBA00022857"/>
    </source>
</evidence>
<dbReference type="InterPro" id="IPR020626">
    <property type="entry name" value="Asp_DH_prok"/>
</dbReference>
<evidence type="ECO:0000256" key="6">
    <source>
        <dbReference type="HAMAP-Rule" id="MF_01265"/>
    </source>
</evidence>
<organism evidence="9 10">
    <name type="scientific">Hungatella hathewayi DSM 13479</name>
    <dbReference type="NCBI Taxonomy" id="566550"/>
    <lineage>
        <taxon>Bacteria</taxon>
        <taxon>Bacillati</taxon>
        <taxon>Bacillota</taxon>
        <taxon>Clostridia</taxon>
        <taxon>Lachnospirales</taxon>
        <taxon>Lachnospiraceae</taxon>
        <taxon>Hungatella</taxon>
    </lineage>
</organism>
<dbReference type="Pfam" id="PF03447">
    <property type="entry name" value="NAD_binding_3"/>
    <property type="match status" value="1"/>
</dbReference>
<comment type="miscellaneous">
    <text evidence="6">The iminoaspartate product is unstable in aqueous solution and can decompose to oxaloacetate and ammonia.</text>
</comment>
<dbReference type="GO" id="GO:0051287">
    <property type="term" value="F:NAD binding"/>
    <property type="evidence" value="ECO:0007669"/>
    <property type="project" value="UniProtKB-UniRule"/>
</dbReference>
<sequence length="292" mass="30819">METGRDGKPWPILRLNENQVTAAAGGRRELIMSRLKLGILGSGYLGGIIADAWKNGYLDEYELVGIAGRSEEKTKALAERAGCRPCADVDELLALKPDYIAEAASVAAVKGMAVKALSAGTSIIVLSIGAFADQDFYEEVKRTAMKHGTKVHIASGAVGGFDVLRTVSLMGDAVSGIETRKGPKSLMNTPLFEEHLMTDTEETRVFTGNAKEAIALLPTKVNVAVAASLATTGPEQTKVTIHSIPGFVGDDHKITAEIPGVKAVVDIYSADSAIAGWSVVAVLRNLVSPIVF</sequence>
<feature type="binding site" evidence="6">
    <location>
        <position position="157"/>
    </location>
    <ligand>
        <name>NAD(+)</name>
        <dbReference type="ChEBI" id="CHEBI:57540"/>
    </ligand>
</feature>
<dbReference type="EC" id="1.4.1.21" evidence="6"/>
<dbReference type="Gene3D" id="3.40.50.720">
    <property type="entry name" value="NAD(P)-binding Rossmann-like Domain"/>
    <property type="match status" value="1"/>
</dbReference>
<dbReference type="GO" id="GO:0033735">
    <property type="term" value="F:aspartate dehydrogenase [NAD(P)+] activity"/>
    <property type="evidence" value="ECO:0007669"/>
    <property type="project" value="UniProtKB-EC"/>
</dbReference>
<dbReference type="HAMAP" id="MF_01265">
    <property type="entry name" value="NadX"/>
    <property type="match status" value="1"/>
</dbReference>
<evidence type="ECO:0000259" key="8">
    <source>
        <dbReference type="Pfam" id="PF03447"/>
    </source>
</evidence>
<name>D3ACW5_9FIRM</name>
<keyword evidence="5 6" id="KW-0520">NAD</keyword>
<dbReference type="AlphaFoldDB" id="D3ACW5"/>
<accession>D3ACW5</accession>
<evidence type="ECO:0000313" key="9">
    <source>
        <dbReference type="EMBL" id="EFD00332.1"/>
    </source>
</evidence>
<keyword evidence="4 6" id="KW-0560">Oxidoreductase</keyword>
<evidence type="ECO:0000259" key="7">
    <source>
        <dbReference type="Pfam" id="PF01958"/>
    </source>
</evidence>
<evidence type="ECO:0000256" key="5">
    <source>
        <dbReference type="ARBA" id="ARBA00023027"/>
    </source>
</evidence>
<dbReference type="InterPro" id="IPR036291">
    <property type="entry name" value="NAD(P)-bd_dom_sf"/>
</dbReference>
<dbReference type="SUPFAM" id="SSF51735">
    <property type="entry name" value="NAD(P)-binding Rossmann-fold domains"/>
    <property type="match status" value="1"/>
</dbReference>
<evidence type="ECO:0000256" key="4">
    <source>
        <dbReference type="ARBA" id="ARBA00023002"/>
    </source>
</evidence>
<comment type="caution">
    <text evidence="9">The sequence shown here is derived from an EMBL/GenBank/DDBJ whole genome shotgun (WGS) entry which is preliminary data.</text>
</comment>
<dbReference type="HOGENOM" id="CLU_089550_1_0_9"/>
<feature type="domain" description="Aspartate dehydrogenase" evidence="7">
    <location>
        <begin position="200"/>
        <end position="269"/>
    </location>
</feature>
<comment type="pathway">
    <text evidence="6">Cofactor biosynthesis; NAD(+) biosynthesis; iminoaspartate from L-aspartate (dehydrogenase route): step 1/1.</text>
</comment>
<comment type="similarity">
    <text evidence="1 6">Belongs to the L-aspartate dehydrogenase family.</text>
</comment>
<dbReference type="GO" id="GO:0016639">
    <property type="term" value="F:oxidoreductase activity, acting on the CH-NH2 group of donors, NAD or NADP as acceptor"/>
    <property type="evidence" value="ECO:0007669"/>
    <property type="project" value="UniProtKB-UniRule"/>
</dbReference>
<dbReference type="Pfam" id="PF01958">
    <property type="entry name" value="Asp_DH_C"/>
    <property type="match status" value="1"/>
</dbReference>
<evidence type="ECO:0000256" key="1">
    <source>
        <dbReference type="ARBA" id="ARBA00008331"/>
    </source>
</evidence>
<dbReference type="PANTHER" id="PTHR31873">
    <property type="entry name" value="L-ASPARTATE DEHYDROGENASE-RELATED"/>
    <property type="match status" value="1"/>
</dbReference>
<reference evidence="9 10" key="1">
    <citation type="submission" date="2010-01" db="EMBL/GenBank/DDBJ databases">
        <authorList>
            <person name="Weinstock G."/>
            <person name="Sodergren E."/>
            <person name="Clifton S."/>
            <person name="Fulton L."/>
            <person name="Fulton B."/>
            <person name="Courtney L."/>
            <person name="Fronick C."/>
            <person name="Harrison M."/>
            <person name="Strong C."/>
            <person name="Farmer C."/>
            <person name="Delahaunty K."/>
            <person name="Markovic C."/>
            <person name="Hall O."/>
            <person name="Minx P."/>
            <person name="Tomlinson C."/>
            <person name="Mitreva M."/>
            <person name="Nelson J."/>
            <person name="Hou S."/>
            <person name="Wollam A."/>
            <person name="Pepin K.H."/>
            <person name="Johnson M."/>
            <person name="Bhonagiri V."/>
            <person name="Nash W.E."/>
            <person name="Warren W."/>
            <person name="Chinwalla A."/>
            <person name="Mardis E.R."/>
            <person name="Wilson R.K."/>
        </authorList>
    </citation>
    <scope>NUCLEOTIDE SEQUENCE [LARGE SCALE GENOMIC DNA]</scope>
    <source>
        <strain evidence="9 10">DSM 13479</strain>
    </source>
</reference>
<feature type="active site" evidence="6">
    <location>
        <position position="252"/>
    </location>
</feature>
<dbReference type="GO" id="GO:0050661">
    <property type="term" value="F:NADP binding"/>
    <property type="evidence" value="ECO:0007669"/>
    <property type="project" value="UniProtKB-UniRule"/>
</dbReference>
<proteinExistence type="inferred from homology"/>
<keyword evidence="2 6" id="KW-0662">Pyridine nucleotide biosynthesis</keyword>
<dbReference type="GO" id="GO:0009435">
    <property type="term" value="P:NAD+ biosynthetic process"/>
    <property type="evidence" value="ECO:0007669"/>
    <property type="project" value="UniProtKB-UniRule"/>
</dbReference>
<dbReference type="UniPathway" id="UPA00253">
    <property type="reaction ID" value="UER00456"/>
</dbReference>